<evidence type="ECO:0000256" key="1">
    <source>
        <dbReference type="SAM" id="Phobius"/>
    </source>
</evidence>
<organism evidence="2 3">
    <name type="scientific">Tatumella ptyseos</name>
    <dbReference type="NCBI Taxonomy" id="82987"/>
    <lineage>
        <taxon>Bacteria</taxon>
        <taxon>Pseudomonadati</taxon>
        <taxon>Pseudomonadota</taxon>
        <taxon>Gammaproteobacteria</taxon>
        <taxon>Enterobacterales</taxon>
        <taxon>Erwiniaceae</taxon>
        <taxon>Tatumella</taxon>
    </lineage>
</organism>
<proteinExistence type="predicted"/>
<gene>
    <name evidence="2" type="primary">yhhS_2</name>
    <name evidence="2" type="ORF">NCTC11468_01274</name>
</gene>
<dbReference type="Gene3D" id="1.20.1250.20">
    <property type="entry name" value="MFS general substrate transporter like domains"/>
    <property type="match status" value="1"/>
</dbReference>
<feature type="transmembrane region" description="Helical" evidence="1">
    <location>
        <begin position="43"/>
        <end position="62"/>
    </location>
</feature>
<feature type="transmembrane region" description="Helical" evidence="1">
    <location>
        <begin position="12"/>
        <end position="37"/>
    </location>
</feature>
<sequence>MKQVEPQSQGSALGTYSAFLDFGLGITGPVAGLLMNFAGIRSVYLAAMLVVAGGVVLMIQLLRRNTLKPV</sequence>
<accession>A0A2X5SF66</accession>
<protein>
    <submittedName>
        <fullName evidence="2">Major facilitator superfamily transporter</fullName>
    </submittedName>
</protein>
<dbReference type="EMBL" id="LS483499">
    <property type="protein sequence ID" value="SQK74054.1"/>
    <property type="molecule type" value="Genomic_DNA"/>
</dbReference>
<reference evidence="2 3" key="1">
    <citation type="submission" date="2018-06" db="EMBL/GenBank/DDBJ databases">
        <authorList>
            <consortium name="Pathogen Informatics"/>
            <person name="Doyle S."/>
        </authorList>
    </citation>
    <scope>NUCLEOTIDE SEQUENCE [LARGE SCALE GENOMIC DNA]</scope>
    <source>
        <strain evidence="2 3">NCTC11468</strain>
    </source>
</reference>
<evidence type="ECO:0000313" key="2">
    <source>
        <dbReference type="EMBL" id="SQK74054.1"/>
    </source>
</evidence>
<keyword evidence="1" id="KW-0472">Membrane</keyword>
<name>A0A2X5SF66_9GAMM</name>
<dbReference type="AlphaFoldDB" id="A0A2X5SF66"/>
<dbReference type="Proteomes" id="UP000248758">
    <property type="component" value="Chromosome 1"/>
</dbReference>
<dbReference type="KEGG" id="tpty:NCTC11468_01274"/>
<evidence type="ECO:0000313" key="3">
    <source>
        <dbReference type="Proteomes" id="UP000248758"/>
    </source>
</evidence>
<keyword evidence="1" id="KW-0812">Transmembrane</keyword>
<keyword evidence="1" id="KW-1133">Transmembrane helix</keyword>
<dbReference type="SUPFAM" id="SSF103473">
    <property type="entry name" value="MFS general substrate transporter"/>
    <property type="match status" value="1"/>
</dbReference>
<dbReference type="InterPro" id="IPR036259">
    <property type="entry name" value="MFS_trans_sf"/>
</dbReference>